<reference evidence="3" key="1">
    <citation type="submission" date="2016-10" db="EMBL/GenBank/DDBJ databases">
        <authorList>
            <person name="Varghese N."/>
            <person name="Submissions S."/>
        </authorList>
    </citation>
    <scope>NUCLEOTIDE SEQUENCE [LARGE SCALE GENOMIC DNA]</scope>
    <source>
        <strain evidence="3">CGMCC 1.7655</strain>
    </source>
</reference>
<dbReference type="AlphaFoldDB" id="A0A1G9KLY4"/>
<keyword evidence="3" id="KW-1185">Reference proteome</keyword>
<sequence>MITKAPITRELMRADIAKMLHMQPEEVQDDDNLPDLGLDSLRLMKLVLGWEEAGLKADFGLFAEHGTLGEWWQAIEAQQAG</sequence>
<protein>
    <submittedName>
        <fullName evidence="2">Aryl carrier domain-containing protein</fullName>
    </submittedName>
</protein>
<dbReference type="Gene3D" id="1.10.1200.10">
    <property type="entry name" value="ACP-like"/>
    <property type="match status" value="1"/>
</dbReference>
<dbReference type="Pfam" id="PF00550">
    <property type="entry name" value="PP-binding"/>
    <property type="match status" value="1"/>
</dbReference>
<organism evidence="2 3">
    <name type="scientific">Paracoccus chinensis</name>
    <dbReference type="NCBI Taxonomy" id="525640"/>
    <lineage>
        <taxon>Bacteria</taxon>
        <taxon>Pseudomonadati</taxon>
        <taxon>Pseudomonadota</taxon>
        <taxon>Alphaproteobacteria</taxon>
        <taxon>Rhodobacterales</taxon>
        <taxon>Paracoccaceae</taxon>
        <taxon>Paracoccus</taxon>
    </lineage>
</organism>
<gene>
    <name evidence="2" type="ORF">SAMN04487971_11211</name>
</gene>
<proteinExistence type="predicted"/>
<dbReference type="InterPro" id="IPR036736">
    <property type="entry name" value="ACP-like_sf"/>
</dbReference>
<dbReference type="PROSITE" id="PS50075">
    <property type="entry name" value="CARRIER"/>
    <property type="match status" value="1"/>
</dbReference>
<evidence type="ECO:0000259" key="1">
    <source>
        <dbReference type="PROSITE" id="PS50075"/>
    </source>
</evidence>
<evidence type="ECO:0000313" key="2">
    <source>
        <dbReference type="EMBL" id="SDL50741.1"/>
    </source>
</evidence>
<feature type="domain" description="Carrier" evidence="1">
    <location>
        <begin position="6"/>
        <end position="79"/>
    </location>
</feature>
<dbReference type="EMBL" id="FNGE01000012">
    <property type="protein sequence ID" value="SDL50741.1"/>
    <property type="molecule type" value="Genomic_DNA"/>
</dbReference>
<dbReference type="InterPro" id="IPR009081">
    <property type="entry name" value="PP-bd_ACP"/>
</dbReference>
<dbReference type="STRING" id="525640.SAMN04487971_11211"/>
<evidence type="ECO:0000313" key="3">
    <source>
        <dbReference type="Proteomes" id="UP000199555"/>
    </source>
</evidence>
<dbReference type="RefSeq" id="WP_217629729.1">
    <property type="nucleotide sequence ID" value="NZ_FNGE01000012.1"/>
</dbReference>
<dbReference type="Proteomes" id="UP000199555">
    <property type="component" value="Unassembled WGS sequence"/>
</dbReference>
<name>A0A1G9KLY4_9RHOB</name>
<dbReference type="SUPFAM" id="SSF47336">
    <property type="entry name" value="ACP-like"/>
    <property type="match status" value="1"/>
</dbReference>
<accession>A0A1G9KLY4</accession>